<feature type="compositionally biased region" description="Basic and acidic residues" evidence="5">
    <location>
        <begin position="181"/>
        <end position="194"/>
    </location>
</feature>
<dbReference type="InterPro" id="IPR038098">
    <property type="entry name" value="PHF12_MRG-bd_sf"/>
</dbReference>
<dbReference type="Gene3D" id="2.60.200.20">
    <property type="match status" value="1"/>
</dbReference>
<evidence type="ECO:0000259" key="7">
    <source>
        <dbReference type="PROSITE" id="PS50016"/>
    </source>
</evidence>
<dbReference type="GO" id="GO:0008270">
    <property type="term" value="F:zinc ion binding"/>
    <property type="evidence" value="ECO:0007669"/>
    <property type="project" value="UniProtKB-KW"/>
</dbReference>
<dbReference type="InterPro" id="IPR042163">
    <property type="entry name" value="PHF12"/>
</dbReference>
<feature type="domain" description="PHD-type" evidence="7">
    <location>
        <begin position="48"/>
        <end position="97"/>
    </location>
</feature>
<sequence>MDYDHLDPEGSLMDKIQALIQPPQSAIPVKRTKKSDKEARKVGRTVNHDNCDSCGEGGDLLCCDRCPCAFHLSCCDPPLEEDDIPDGEWLCIECRLTDKDEEMKDVEERGKGSEEKENEKKEENEKKDEKPKDKEVVSEPKPKEMSKPESLFSTLVKMSSGKNPTTFTLPPELKCNTVFPGDRKRQGSCDDRGPPPKNGKRLAPSYIDDEEPGLPPDRLCFSCSRSALFSDLVHCDFCPLAFHMDCVNPPLTTKPAGMWMCPNHAEHKQPGLRDPRFTKRCQAYNDLQNNISQHTVKMNFLRKAHRLQNHPGFKRKAHLPSGRRASLVPQAIKDHYKSPPILLLPEHIRKMQEPLPLYSLPQTTPSTEEQEEWLKCVVNLQCDIAKHLVNTQSNKLLVPGCLPNTSETSPGIKSEPSNVTNLPSASAVNALAASLSNLSKDVFNGVKNEIGAHSSATSNVANACISRVVTTTITTSSGGKTVTKPVTILYASPSKLQAQMNGPLNTAKGITPSSLSSQIAAMASSGALSNTNTITLKHEPMDVNHVEANKNQIDTIKLINDLTQLNNSKPKSTVGIVKPVAGVSPVSTSLAGNASTKAATALGSAIVSALPTSSSGKLNTNTPTKLIVLSNGTGSILKTIGLASSTTAGQIPSASVLTLPSSVCTTTTTSAPSSSTSSTVLSSPVRGAQGAGVTPLATANAINSICAATGVDAFNELGKLDSRLIQVLAFQRLQQLLAQAKPVPPSPVTSRKITFNGLKDSVVSPNHTAVPSGRSIAVLCPLTGAGPPMSMLHKCLSLGRSVDTDVCLQDYSHCNFISEKHCCIFYDETSDQYELINYSEHGTYVDNVLYSCDFSDKPNRNITSSKDLDPTKVAKSKLIKSAESRITSKVARRTVGFGVQKISKTCNCTTSSSNLIGSSGAGWEGTALLHHGSYIKVGCQQFVFSITNHANKPSSSTKANSTSITSIQS</sequence>
<dbReference type="InParanoid" id="A0A6P8J3Q5"/>
<keyword evidence="1" id="KW-0479">Metal-binding</keyword>
<dbReference type="RefSeq" id="XP_031574234.1">
    <property type="nucleotide sequence ID" value="XM_031718374.1"/>
</dbReference>
<dbReference type="GO" id="GO:0000122">
    <property type="term" value="P:negative regulation of transcription by RNA polymerase II"/>
    <property type="evidence" value="ECO:0007669"/>
    <property type="project" value="TreeGrafter"/>
</dbReference>
<accession>A0A6P8J3Q5</accession>
<feature type="compositionally biased region" description="Basic and acidic residues" evidence="5">
    <location>
        <begin position="103"/>
        <end position="147"/>
    </location>
</feature>
<evidence type="ECO:0000256" key="1">
    <source>
        <dbReference type="ARBA" id="ARBA00022723"/>
    </source>
</evidence>
<dbReference type="PROSITE" id="PS50006">
    <property type="entry name" value="FHA_DOMAIN"/>
    <property type="match status" value="1"/>
</dbReference>
<evidence type="ECO:0000259" key="6">
    <source>
        <dbReference type="PROSITE" id="PS50006"/>
    </source>
</evidence>
<evidence type="ECO:0000256" key="5">
    <source>
        <dbReference type="SAM" id="MobiDB-lite"/>
    </source>
</evidence>
<proteinExistence type="predicted"/>
<dbReference type="GeneID" id="116308025"/>
<dbReference type="InterPro" id="IPR019786">
    <property type="entry name" value="Zinc_finger_PHD-type_CS"/>
</dbReference>
<dbReference type="Gene3D" id="3.30.40.10">
    <property type="entry name" value="Zinc/RING finger domain, C3HC4 (zinc finger)"/>
    <property type="match status" value="2"/>
</dbReference>
<keyword evidence="3" id="KW-0862">Zinc</keyword>
<dbReference type="FunCoup" id="A0A6P8J3Q5">
    <property type="interactions" value="1837"/>
</dbReference>
<dbReference type="PANTHER" id="PTHR46309:SF1">
    <property type="entry name" value="PHD FINGER PROTEIN 12"/>
    <property type="match status" value="1"/>
</dbReference>
<evidence type="ECO:0000256" key="4">
    <source>
        <dbReference type="PROSITE-ProRule" id="PRU00146"/>
    </source>
</evidence>
<dbReference type="PROSITE" id="PS50016">
    <property type="entry name" value="ZF_PHD_2"/>
    <property type="match status" value="2"/>
</dbReference>
<dbReference type="CDD" id="cd15533">
    <property type="entry name" value="PHD1_PHF12"/>
    <property type="match status" value="1"/>
</dbReference>
<dbReference type="SMART" id="SM00249">
    <property type="entry name" value="PHD"/>
    <property type="match status" value="2"/>
</dbReference>
<reference evidence="9" key="1">
    <citation type="submission" date="2025-08" db="UniProtKB">
        <authorList>
            <consortium name="RefSeq"/>
        </authorList>
    </citation>
    <scope>IDENTIFICATION</scope>
    <source>
        <tissue evidence="9">Tentacle</tissue>
    </source>
</reference>
<evidence type="ECO:0000256" key="3">
    <source>
        <dbReference type="ARBA" id="ARBA00022833"/>
    </source>
</evidence>
<dbReference type="InterPro" id="IPR019787">
    <property type="entry name" value="Znf_PHD-finger"/>
</dbReference>
<evidence type="ECO:0000313" key="8">
    <source>
        <dbReference type="Proteomes" id="UP000515163"/>
    </source>
</evidence>
<dbReference type="Pfam" id="PF00498">
    <property type="entry name" value="FHA"/>
    <property type="match status" value="1"/>
</dbReference>
<dbReference type="CDD" id="cd22703">
    <property type="entry name" value="FHA_PHF12"/>
    <property type="match status" value="1"/>
</dbReference>
<feature type="region of interest" description="Disordered" evidence="5">
    <location>
        <begin position="103"/>
        <end position="151"/>
    </location>
</feature>
<dbReference type="GO" id="GO:0070822">
    <property type="term" value="C:Sin3-type complex"/>
    <property type="evidence" value="ECO:0007669"/>
    <property type="project" value="TreeGrafter"/>
</dbReference>
<evidence type="ECO:0000256" key="2">
    <source>
        <dbReference type="ARBA" id="ARBA00022771"/>
    </source>
</evidence>
<dbReference type="CDD" id="cd15534">
    <property type="entry name" value="PHD2_PHF12_Rco1"/>
    <property type="match status" value="1"/>
</dbReference>
<dbReference type="Pfam" id="PF16737">
    <property type="entry name" value="PHF12_MRG_bd"/>
    <property type="match status" value="1"/>
</dbReference>
<dbReference type="SUPFAM" id="SSF49879">
    <property type="entry name" value="SMAD/FHA domain"/>
    <property type="match status" value="1"/>
</dbReference>
<dbReference type="AlphaFoldDB" id="A0A6P8J3Q5"/>
<dbReference type="SUPFAM" id="SSF57903">
    <property type="entry name" value="FYVE/PHD zinc finger"/>
    <property type="match status" value="2"/>
</dbReference>
<keyword evidence="8" id="KW-1185">Reference proteome</keyword>
<dbReference type="InterPro" id="IPR031966">
    <property type="entry name" value="PHF12_MRG-bd"/>
</dbReference>
<dbReference type="PANTHER" id="PTHR46309">
    <property type="entry name" value="PHD FINGER PROTEIN 12"/>
    <property type="match status" value="1"/>
</dbReference>
<keyword evidence="2 4" id="KW-0863">Zinc-finger</keyword>
<dbReference type="InterPro" id="IPR000253">
    <property type="entry name" value="FHA_dom"/>
</dbReference>
<evidence type="ECO:0000313" key="9">
    <source>
        <dbReference type="RefSeq" id="XP_031574234.1"/>
    </source>
</evidence>
<feature type="region of interest" description="Disordered" evidence="5">
    <location>
        <begin position="177"/>
        <end position="207"/>
    </location>
</feature>
<dbReference type="GO" id="GO:0003714">
    <property type="term" value="F:transcription corepressor activity"/>
    <property type="evidence" value="ECO:0007669"/>
    <property type="project" value="InterPro"/>
</dbReference>
<dbReference type="OrthoDB" id="1919692at2759"/>
<feature type="domain" description="PHD-type" evidence="7">
    <location>
        <begin position="217"/>
        <end position="267"/>
    </location>
</feature>
<name>A0A6P8J3Q5_ACTTE</name>
<dbReference type="InterPro" id="IPR001965">
    <property type="entry name" value="Znf_PHD"/>
</dbReference>
<gene>
    <name evidence="9" type="primary">LOC116308025</name>
</gene>
<protein>
    <submittedName>
        <fullName evidence="9">PHD finger protein 12-like</fullName>
    </submittedName>
</protein>
<dbReference type="InterPro" id="IPR008984">
    <property type="entry name" value="SMAD_FHA_dom_sf"/>
</dbReference>
<dbReference type="PROSITE" id="PS01359">
    <property type="entry name" value="ZF_PHD_1"/>
    <property type="match status" value="1"/>
</dbReference>
<dbReference type="SMART" id="SM00240">
    <property type="entry name" value="FHA"/>
    <property type="match status" value="1"/>
</dbReference>
<dbReference type="FunFam" id="3.30.40.10:FF:000164">
    <property type="entry name" value="PHD finger protein 12"/>
    <property type="match status" value="1"/>
</dbReference>
<organism evidence="8 9">
    <name type="scientific">Actinia tenebrosa</name>
    <name type="common">Australian red waratah sea anemone</name>
    <dbReference type="NCBI Taxonomy" id="6105"/>
    <lineage>
        <taxon>Eukaryota</taxon>
        <taxon>Metazoa</taxon>
        <taxon>Cnidaria</taxon>
        <taxon>Anthozoa</taxon>
        <taxon>Hexacorallia</taxon>
        <taxon>Actiniaria</taxon>
        <taxon>Actiniidae</taxon>
        <taxon>Actinia</taxon>
    </lineage>
</organism>
<feature type="domain" description="FHA" evidence="6">
    <location>
        <begin position="796"/>
        <end position="850"/>
    </location>
</feature>
<dbReference type="InterPro" id="IPR013083">
    <property type="entry name" value="Znf_RING/FYVE/PHD"/>
</dbReference>
<dbReference type="KEGG" id="aten:116308025"/>
<dbReference type="Pfam" id="PF00628">
    <property type="entry name" value="PHD"/>
    <property type="match status" value="2"/>
</dbReference>
<dbReference type="Proteomes" id="UP000515163">
    <property type="component" value="Unplaced"/>
</dbReference>
<dbReference type="InterPro" id="IPR011011">
    <property type="entry name" value="Znf_FYVE_PHD"/>
</dbReference>
<dbReference type="Gene3D" id="6.10.20.60">
    <property type="entry name" value="PHD finger protein 12"/>
    <property type="match status" value="1"/>
</dbReference>